<comment type="cofactor">
    <cofactor evidence="5">
        <name>Fe(2+)</name>
        <dbReference type="ChEBI" id="CHEBI:29033"/>
    </cofactor>
    <text evidence="5">Binds 1 Fe(2+) ion per subunit.</text>
</comment>
<organism evidence="7 8">
    <name type="scientific">Glossina brevipalpis</name>
    <dbReference type="NCBI Taxonomy" id="37001"/>
    <lineage>
        <taxon>Eukaryota</taxon>
        <taxon>Metazoa</taxon>
        <taxon>Ecdysozoa</taxon>
        <taxon>Arthropoda</taxon>
        <taxon>Hexapoda</taxon>
        <taxon>Insecta</taxon>
        <taxon>Pterygota</taxon>
        <taxon>Neoptera</taxon>
        <taxon>Endopterygota</taxon>
        <taxon>Diptera</taxon>
        <taxon>Brachycera</taxon>
        <taxon>Muscomorpha</taxon>
        <taxon>Hippoboscoidea</taxon>
        <taxon>Glossinidae</taxon>
        <taxon>Glossina</taxon>
    </lineage>
</organism>
<accession>A0A1A9W347</accession>
<name>A0A1A9W347_9MUSC</name>
<evidence type="ECO:0000256" key="3">
    <source>
        <dbReference type="ARBA" id="ARBA00023002"/>
    </source>
</evidence>
<dbReference type="InterPro" id="IPR005123">
    <property type="entry name" value="Oxoglu/Fe-dep_dioxygenase_dom"/>
</dbReference>
<dbReference type="InterPro" id="IPR004574">
    <property type="entry name" value="Alkb"/>
</dbReference>
<reference evidence="8" key="1">
    <citation type="submission" date="2014-03" db="EMBL/GenBank/DDBJ databases">
        <authorList>
            <person name="Aksoy S."/>
            <person name="Warren W."/>
            <person name="Wilson R.K."/>
        </authorList>
    </citation>
    <scope>NUCLEOTIDE SEQUENCE [LARGE SCALE GENOMIC DNA]</scope>
    <source>
        <strain evidence="8">IAEA</strain>
    </source>
</reference>
<feature type="binding site" evidence="5">
    <location>
        <position position="199"/>
    </location>
    <ligand>
        <name>Fe cation</name>
        <dbReference type="ChEBI" id="CHEBI:24875"/>
        <note>catalytic</note>
    </ligand>
</feature>
<dbReference type="GO" id="GO:0035515">
    <property type="term" value="F:oxidative RNA demethylase activity"/>
    <property type="evidence" value="ECO:0007669"/>
    <property type="project" value="TreeGrafter"/>
</dbReference>
<dbReference type="InterPro" id="IPR037151">
    <property type="entry name" value="AlkB-like_sf"/>
</dbReference>
<keyword evidence="1 5" id="KW-0479">Metal-binding</keyword>
<proteinExistence type="predicted"/>
<feature type="binding site" evidence="5">
    <location>
        <position position="253"/>
    </location>
    <ligand>
        <name>Fe cation</name>
        <dbReference type="ChEBI" id="CHEBI:24875"/>
        <note>catalytic</note>
    </ligand>
</feature>
<reference evidence="7" key="2">
    <citation type="submission" date="2020-05" db="UniProtKB">
        <authorList>
            <consortium name="EnsemblMetazoa"/>
        </authorList>
    </citation>
    <scope>IDENTIFICATION</scope>
    <source>
        <strain evidence="7">IAEA</strain>
    </source>
</reference>
<evidence type="ECO:0000313" key="7">
    <source>
        <dbReference type="EnsemblMetazoa" id="GBRI004653-PA"/>
    </source>
</evidence>
<dbReference type="PANTHER" id="PTHR16557:SF2">
    <property type="entry name" value="NUCLEIC ACID DIOXYGENASE ALKBH1"/>
    <property type="match status" value="1"/>
</dbReference>
<dbReference type="Gene3D" id="2.60.120.590">
    <property type="entry name" value="Alpha-ketoglutarate-dependent dioxygenase AlkB-like"/>
    <property type="match status" value="1"/>
</dbReference>
<dbReference type="Proteomes" id="UP000091820">
    <property type="component" value="Unassembled WGS sequence"/>
</dbReference>
<dbReference type="PANTHER" id="PTHR16557">
    <property type="entry name" value="ALKYLATED DNA REPAIR PROTEIN ALKB-RELATED"/>
    <property type="match status" value="1"/>
</dbReference>
<evidence type="ECO:0000256" key="1">
    <source>
        <dbReference type="ARBA" id="ARBA00022723"/>
    </source>
</evidence>
<keyword evidence="8" id="KW-1185">Reference proteome</keyword>
<evidence type="ECO:0000313" key="8">
    <source>
        <dbReference type="Proteomes" id="UP000091820"/>
    </source>
</evidence>
<dbReference type="AlphaFoldDB" id="A0A1A9W347"/>
<dbReference type="GO" id="GO:0008198">
    <property type="term" value="F:ferrous iron binding"/>
    <property type="evidence" value="ECO:0007669"/>
    <property type="project" value="TreeGrafter"/>
</dbReference>
<dbReference type="EnsemblMetazoa" id="GBRI004653-RA">
    <property type="protein sequence ID" value="GBRI004653-PA"/>
    <property type="gene ID" value="GBRI004653"/>
</dbReference>
<sequence length="348" mass="40489">MFREYFKYYKSKRLKPDFKNVINFRDSKDIEDKVSVIYLEGNCISSALPLGVQPICNWQCYALSKHPGLIVIRNAFTVQGQRYWISRCLRDFPKHPNRINLNENLFSRGVMEDWWLALQQCCDKDEAKRLKIAMRWSTMGYHHNWDTKVYSERLRTDFPEDLAKMCNFFAQVLGYETFQAQAAIVNYYSIGSTLSGHTDHSEPNQDAPLFSFSFGQTAIFLIGGLTLEMRPTALFLESGDVLVMTSESRLCYHAVPLIMKAREDSWNAHIASKPIDLIKQTVGKGMRTELDHLNSNETEFVQWSTSCLLYEQVCNEAFWLPYSNYLQDSRLNINVRQVLNEDQETLMQ</sequence>
<dbReference type="PROSITE" id="PS51471">
    <property type="entry name" value="FE2OG_OXY"/>
    <property type="match status" value="1"/>
</dbReference>
<dbReference type="Pfam" id="PF13532">
    <property type="entry name" value="2OG-FeII_Oxy_2"/>
    <property type="match status" value="1"/>
</dbReference>
<dbReference type="VEuPathDB" id="VectorBase:GBRI004653"/>
<feature type="domain" description="Fe2OG dioxygenase" evidence="6">
    <location>
        <begin position="179"/>
        <end position="303"/>
    </location>
</feature>
<protein>
    <recommendedName>
        <fullName evidence="6">Fe2OG dioxygenase domain-containing protein</fullName>
    </recommendedName>
</protein>
<dbReference type="STRING" id="37001.A0A1A9W347"/>
<feature type="binding site" evidence="5">
    <location>
        <position position="197"/>
    </location>
    <ligand>
        <name>Fe cation</name>
        <dbReference type="ChEBI" id="CHEBI:24875"/>
        <note>catalytic</note>
    </ligand>
</feature>
<evidence type="ECO:0000256" key="2">
    <source>
        <dbReference type="ARBA" id="ARBA00022964"/>
    </source>
</evidence>
<dbReference type="GO" id="GO:0035516">
    <property type="term" value="F:broad specificity oxidative DNA demethylase activity"/>
    <property type="evidence" value="ECO:0007669"/>
    <property type="project" value="TreeGrafter"/>
</dbReference>
<dbReference type="GO" id="GO:0005634">
    <property type="term" value="C:nucleus"/>
    <property type="evidence" value="ECO:0007669"/>
    <property type="project" value="TreeGrafter"/>
</dbReference>
<dbReference type="SUPFAM" id="SSF51197">
    <property type="entry name" value="Clavaminate synthase-like"/>
    <property type="match status" value="1"/>
</dbReference>
<keyword evidence="3" id="KW-0560">Oxidoreductase</keyword>
<keyword evidence="4 5" id="KW-0408">Iron</keyword>
<dbReference type="InterPro" id="IPR027450">
    <property type="entry name" value="AlkB-like"/>
</dbReference>
<evidence type="ECO:0000259" key="6">
    <source>
        <dbReference type="PROSITE" id="PS51471"/>
    </source>
</evidence>
<evidence type="ECO:0000256" key="5">
    <source>
        <dbReference type="PIRSR" id="PIRSR604574-2"/>
    </source>
</evidence>
<dbReference type="GO" id="GO:0005737">
    <property type="term" value="C:cytoplasm"/>
    <property type="evidence" value="ECO:0007669"/>
    <property type="project" value="TreeGrafter"/>
</dbReference>
<dbReference type="GO" id="GO:0035513">
    <property type="term" value="P:oxidative RNA demethylation"/>
    <property type="evidence" value="ECO:0007669"/>
    <property type="project" value="TreeGrafter"/>
</dbReference>
<evidence type="ECO:0000256" key="4">
    <source>
        <dbReference type="ARBA" id="ARBA00023004"/>
    </source>
</evidence>
<keyword evidence="2" id="KW-0223">Dioxygenase</keyword>